<dbReference type="GO" id="GO:0004040">
    <property type="term" value="F:amidase activity"/>
    <property type="evidence" value="ECO:0007669"/>
    <property type="project" value="TreeGrafter"/>
</dbReference>
<accession>A0A5N5T0R3</accession>
<dbReference type="Gene3D" id="3.90.1300.10">
    <property type="entry name" value="Amidase signature (AS) domain"/>
    <property type="match status" value="1"/>
</dbReference>
<dbReference type="GO" id="GO:0017064">
    <property type="term" value="F:fatty acid amide hydrolase activity"/>
    <property type="evidence" value="ECO:0007669"/>
    <property type="project" value="TreeGrafter"/>
</dbReference>
<dbReference type="PANTHER" id="PTHR45847">
    <property type="entry name" value="FATTY ACID AMIDE HYDROLASE"/>
    <property type="match status" value="1"/>
</dbReference>
<keyword evidence="5" id="KW-1185">Reference proteome</keyword>
<dbReference type="InterPro" id="IPR020556">
    <property type="entry name" value="Amidase_CS"/>
</dbReference>
<feature type="domain" description="Amidase" evidence="3">
    <location>
        <begin position="58"/>
        <end position="364"/>
    </location>
</feature>
<dbReference type="AlphaFoldDB" id="A0A5N5T0R3"/>
<evidence type="ECO:0000313" key="4">
    <source>
        <dbReference type="EMBL" id="KAB7500016.1"/>
    </source>
</evidence>
<dbReference type="InterPro" id="IPR052096">
    <property type="entry name" value="Endocannabinoid_amidase"/>
</dbReference>
<name>A0A5N5T0R3_9CRUS</name>
<dbReference type="OrthoDB" id="6428749at2759"/>
<gene>
    <name evidence="4" type="primary">VDHAP</name>
    <name evidence="4" type="ORF">Anas_13117</name>
</gene>
<evidence type="ECO:0000313" key="5">
    <source>
        <dbReference type="Proteomes" id="UP000326759"/>
    </source>
</evidence>
<comment type="caution">
    <text evidence="4">The sequence shown here is derived from an EMBL/GenBank/DDBJ whole genome shotgun (WGS) entry which is preliminary data.</text>
</comment>
<dbReference type="Pfam" id="PF01425">
    <property type="entry name" value="Amidase"/>
    <property type="match status" value="1"/>
</dbReference>
<dbReference type="PANTHER" id="PTHR45847:SF6">
    <property type="entry name" value="FATTY ACID AMIDE HYDROLASE"/>
    <property type="match status" value="1"/>
</dbReference>
<dbReference type="PROSITE" id="PS00571">
    <property type="entry name" value="AMIDASES"/>
    <property type="match status" value="1"/>
</dbReference>
<dbReference type="Proteomes" id="UP000326759">
    <property type="component" value="Unassembled WGS sequence"/>
</dbReference>
<dbReference type="InterPro" id="IPR036928">
    <property type="entry name" value="AS_sf"/>
</dbReference>
<proteinExistence type="inferred from homology"/>
<comment type="similarity">
    <text evidence="1">Belongs to the amidase family.</text>
</comment>
<dbReference type="EMBL" id="SEYY01015700">
    <property type="protein sequence ID" value="KAB7500016.1"/>
    <property type="molecule type" value="Genomic_DNA"/>
</dbReference>
<organism evidence="4 5">
    <name type="scientific">Armadillidium nasatum</name>
    <dbReference type="NCBI Taxonomy" id="96803"/>
    <lineage>
        <taxon>Eukaryota</taxon>
        <taxon>Metazoa</taxon>
        <taxon>Ecdysozoa</taxon>
        <taxon>Arthropoda</taxon>
        <taxon>Crustacea</taxon>
        <taxon>Multicrustacea</taxon>
        <taxon>Malacostraca</taxon>
        <taxon>Eumalacostraca</taxon>
        <taxon>Peracarida</taxon>
        <taxon>Isopoda</taxon>
        <taxon>Oniscidea</taxon>
        <taxon>Crinocheta</taxon>
        <taxon>Armadillidiidae</taxon>
        <taxon>Armadillidium</taxon>
    </lineage>
</organism>
<reference evidence="4 5" key="1">
    <citation type="journal article" date="2019" name="PLoS Biol.">
        <title>Sex chromosomes control vertical transmission of feminizing Wolbachia symbionts in an isopod.</title>
        <authorList>
            <person name="Becking T."/>
            <person name="Chebbi M.A."/>
            <person name="Giraud I."/>
            <person name="Moumen B."/>
            <person name="Laverre T."/>
            <person name="Caubet Y."/>
            <person name="Peccoud J."/>
            <person name="Gilbert C."/>
            <person name="Cordaux R."/>
        </authorList>
    </citation>
    <scope>NUCLEOTIDE SEQUENCE [LARGE SCALE GENOMIC DNA]</scope>
    <source>
        <strain evidence="4">ANa2</strain>
        <tissue evidence="4">Whole body excluding digestive tract and cuticle</tissue>
    </source>
</reference>
<dbReference type="SUPFAM" id="SSF75304">
    <property type="entry name" value="Amidase signature (AS) enzymes"/>
    <property type="match status" value="1"/>
</dbReference>
<evidence type="ECO:0000259" key="3">
    <source>
        <dbReference type="Pfam" id="PF01425"/>
    </source>
</evidence>
<dbReference type="InterPro" id="IPR023631">
    <property type="entry name" value="Amidase_dom"/>
</dbReference>
<sequence>MAKAISLKRLQIEKQFSELEERLKVGGVLMTSEREDIVKKNAMDLLHDLRDGNLSAMEVLQAFQAKALELTRKINCITEFIPEAETFAKMCDELPAGERRALHGVPVSIKDTVDVKGMDSTLGLAKRINKPATSNAVLVDVLIDNGAVPFCKTNISQMCLSFSCNNPVFGTTKNPHDITRCPGGSSGGEGALIGGGGSILGVGSDLAGSIRVPSNFSGCTGLKPTSPRLSTNGLLKALAGQQGNKSCIGIMGRDVDIVSECMKILCSSEVMNKLDPKTVPIPWNESKLTSKEKLRFGYYDSLSVFPTSPGIRRAIHESKEALERAGHEVVPFDFEDAFDIFRNCIRSTMSDNGVNMTKHIEGGESVDPSLSNGYLLARTPIFLKPLLKKIAAWKTSRLGAEAIQCKSFI</sequence>
<evidence type="ECO:0000256" key="1">
    <source>
        <dbReference type="ARBA" id="ARBA00009199"/>
    </source>
</evidence>
<protein>
    <submittedName>
        <fullName evidence="4">Vitamin D3 hydroxylase-associated protein</fullName>
    </submittedName>
</protein>
<keyword evidence="2" id="KW-0378">Hydrolase</keyword>
<dbReference type="GO" id="GO:0009062">
    <property type="term" value="P:fatty acid catabolic process"/>
    <property type="evidence" value="ECO:0007669"/>
    <property type="project" value="TreeGrafter"/>
</dbReference>
<evidence type="ECO:0000256" key="2">
    <source>
        <dbReference type="ARBA" id="ARBA00022801"/>
    </source>
</evidence>